<name>A0A7X6DJH1_9BURK</name>
<dbReference type="SUPFAM" id="SSF52210">
    <property type="entry name" value="Succinyl-CoA synthetase domains"/>
    <property type="match status" value="2"/>
</dbReference>
<comment type="caution">
    <text evidence="2">The sequence shown here is derived from an EMBL/GenBank/DDBJ whole genome shotgun (WGS) entry which is preliminary data.</text>
</comment>
<accession>A0A7X6DJH1</accession>
<dbReference type="PANTHER" id="PTHR11117">
    <property type="entry name" value="SUCCINYL-COA LIGASE SUBUNIT ALPHA"/>
    <property type="match status" value="1"/>
</dbReference>
<dbReference type="PANTHER" id="PTHR11117:SF24">
    <property type="entry name" value="PROTEIN FDRA"/>
    <property type="match status" value="1"/>
</dbReference>
<sequence length="505" mass="52333">MKLYTEVLASTYQDSVILMRISGQVRQHPGVREVALFMGTPANQALLQQAGLATEAARQAGPNDLIVTVQAASDEEAAGAVAAIKEMLQATRKAVESAAEFRPRSLDSALRQMPDANLVAISLPGAYVRHEAMAALRRNLNLFIFSDNVPLEDEIALKQEAVARGLFCMGPDQGTAYLGGTGIGFANLVARGRIGCVSASGTGLQTVAARLDALGEGISHGIGVGGRDLSKAVGGAMTLFALDALAADPGTEAIVLVSKPPHPSVLARIEAKLDALRKPAVVCCIGTGPRVSGRTVWVETLDQAADAAVALLARQPFKAGVLTDPAAVRGAVARAGGETAGKTIVGLYTGGTLAYETGHLLRSACGTDHPHRVLDLGDDEYTVGRPHPMIDPAVRTDKILEAARDPRVGVLLVDLVLGQGAHENPAEPLAAAVLQARDVAAAEGRGLACVASILGTARDPQDLAAQRATLEAAGISVLATNSDAARCAAMLVRPPLRAQWLTEEA</sequence>
<dbReference type="GO" id="GO:0004775">
    <property type="term" value="F:succinate-CoA ligase (ADP-forming) activity"/>
    <property type="evidence" value="ECO:0007669"/>
    <property type="project" value="TreeGrafter"/>
</dbReference>
<protein>
    <submittedName>
        <fullName evidence="2">Acyl-CoA synthetase FdrA</fullName>
    </submittedName>
</protein>
<dbReference type="EMBL" id="VTOX01000010">
    <property type="protein sequence ID" value="NKE68309.1"/>
    <property type="molecule type" value="Genomic_DNA"/>
</dbReference>
<dbReference type="Gene3D" id="3.40.50.720">
    <property type="entry name" value="NAD(P)-binding Rossmann-like Domain"/>
    <property type="match status" value="1"/>
</dbReference>
<dbReference type="NCBIfam" id="NF004760">
    <property type="entry name" value="PRK06091.1"/>
    <property type="match status" value="1"/>
</dbReference>
<evidence type="ECO:0000313" key="2">
    <source>
        <dbReference type="EMBL" id="NKE68309.1"/>
    </source>
</evidence>
<dbReference type="InterPro" id="IPR016102">
    <property type="entry name" value="Succinyl-CoA_synth-like"/>
</dbReference>
<reference evidence="2 3" key="1">
    <citation type="journal article" date="2020" name="Nature">
        <title>Bacterial chemolithoautotrophy via manganese oxidation.</title>
        <authorList>
            <person name="Yu H."/>
            <person name="Leadbetter J.R."/>
        </authorList>
    </citation>
    <scope>NUCLEOTIDE SEQUENCE [LARGE SCALE GENOMIC DNA]</scope>
    <source>
        <strain evidence="2 3">RBP-1</strain>
    </source>
</reference>
<proteinExistence type="predicted"/>
<dbReference type="RefSeq" id="WP_168109441.1">
    <property type="nucleotide sequence ID" value="NZ_VTOX01000010.1"/>
</dbReference>
<feature type="domain" description="ATP-citrate synthase/succinyl-CoA ligase C-terminal" evidence="1">
    <location>
        <begin position="347"/>
        <end position="489"/>
    </location>
</feature>
<dbReference type="GO" id="GO:0004776">
    <property type="term" value="F:succinate-CoA ligase (GDP-forming) activity"/>
    <property type="evidence" value="ECO:0007669"/>
    <property type="project" value="TreeGrafter"/>
</dbReference>
<evidence type="ECO:0000259" key="1">
    <source>
        <dbReference type="Pfam" id="PF00549"/>
    </source>
</evidence>
<dbReference type="InterPro" id="IPR005811">
    <property type="entry name" value="SUCC_ACL_C"/>
</dbReference>
<keyword evidence="3" id="KW-1185">Reference proteome</keyword>
<dbReference type="GO" id="GO:0005829">
    <property type="term" value="C:cytosol"/>
    <property type="evidence" value="ECO:0007669"/>
    <property type="project" value="TreeGrafter"/>
</dbReference>
<gene>
    <name evidence="2" type="primary">fdrA</name>
    <name evidence="2" type="ORF">RAMLITH_21045</name>
</gene>
<dbReference type="Gene3D" id="3.40.50.261">
    <property type="entry name" value="Succinyl-CoA synthetase domains"/>
    <property type="match status" value="2"/>
</dbReference>
<dbReference type="Proteomes" id="UP000521868">
    <property type="component" value="Unassembled WGS sequence"/>
</dbReference>
<dbReference type="GO" id="GO:0009361">
    <property type="term" value="C:succinate-CoA ligase complex (ADP-forming)"/>
    <property type="evidence" value="ECO:0007669"/>
    <property type="project" value="TreeGrafter"/>
</dbReference>
<evidence type="ECO:0000313" key="3">
    <source>
        <dbReference type="Proteomes" id="UP000521868"/>
    </source>
</evidence>
<organism evidence="2 3">
    <name type="scientific">Ramlibacter lithotrophicus</name>
    <dbReference type="NCBI Taxonomy" id="2606681"/>
    <lineage>
        <taxon>Bacteria</taxon>
        <taxon>Pseudomonadati</taxon>
        <taxon>Pseudomonadota</taxon>
        <taxon>Betaproteobacteria</taxon>
        <taxon>Burkholderiales</taxon>
        <taxon>Comamonadaceae</taxon>
        <taxon>Ramlibacter</taxon>
    </lineage>
</organism>
<dbReference type="Pfam" id="PF00549">
    <property type="entry name" value="Ligase_CoA"/>
    <property type="match status" value="1"/>
</dbReference>
<dbReference type="GO" id="GO:0006099">
    <property type="term" value="P:tricarboxylic acid cycle"/>
    <property type="evidence" value="ECO:0007669"/>
    <property type="project" value="TreeGrafter"/>
</dbReference>
<dbReference type="AlphaFoldDB" id="A0A7X6DJH1"/>